<keyword evidence="7" id="KW-1185">Reference proteome</keyword>
<dbReference type="RefSeq" id="WP_092108640.1">
    <property type="nucleotide sequence ID" value="NZ_LT629739.1"/>
</dbReference>
<evidence type="ECO:0000256" key="1">
    <source>
        <dbReference type="ARBA" id="ARBA00004141"/>
    </source>
</evidence>
<keyword evidence="2 5" id="KW-0812">Transmembrane</keyword>
<comment type="subcellular location">
    <subcellularLocation>
        <location evidence="1">Membrane</location>
        <topology evidence="1">Multi-pass membrane protein</topology>
    </subcellularLocation>
</comment>
<evidence type="ECO:0000313" key="6">
    <source>
        <dbReference type="EMBL" id="SDR72435.1"/>
    </source>
</evidence>
<accession>A0A1H1LEF5</accession>
<keyword evidence="4 5" id="KW-0472">Membrane</keyword>
<dbReference type="OrthoDB" id="3482063at2"/>
<evidence type="ECO:0000256" key="2">
    <source>
        <dbReference type="ARBA" id="ARBA00022692"/>
    </source>
</evidence>
<proteinExistence type="predicted"/>
<keyword evidence="3 5" id="KW-1133">Transmembrane helix</keyword>
<dbReference type="InterPro" id="IPR032808">
    <property type="entry name" value="DoxX"/>
</dbReference>
<protein>
    <submittedName>
        <fullName evidence="6">DoxX-like family protein</fullName>
    </submittedName>
</protein>
<dbReference type="AlphaFoldDB" id="A0A1H1LEF5"/>
<feature type="transmembrane region" description="Helical" evidence="5">
    <location>
        <begin position="6"/>
        <end position="26"/>
    </location>
</feature>
<evidence type="ECO:0000256" key="5">
    <source>
        <dbReference type="SAM" id="Phobius"/>
    </source>
</evidence>
<gene>
    <name evidence="6" type="ORF">SAMN04489751_0220</name>
</gene>
<dbReference type="GO" id="GO:0016020">
    <property type="term" value="C:membrane"/>
    <property type="evidence" value="ECO:0007669"/>
    <property type="project" value="UniProtKB-SubCell"/>
</dbReference>
<dbReference type="EMBL" id="LT629739">
    <property type="protein sequence ID" value="SDR72435.1"/>
    <property type="molecule type" value="Genomic_DNA"/>
</dbReference>
<organism evidence="6 7">
    <name type="scientific">Brevibacterium sandarakinum</name>
    <dbReference type="NCBI Taxonomy" id="629680"/>
    <lineage>
        <taxon>Bacteria</taxon>
        <taxon>Bacillati</taxon>
        <taxon>Actinomycetota</taxon>
        <taxon>Actinomycetes</taxon>
        <taxon>Micrococcales</taxon>
        <taxon>Brevibacteriaceae</taxon>
        <taxon>Brevibacterium</taxon>
    </lineage>
</organism>
<name>A0A1H1LEF5_BRESA</name>
<evidence type="ECO:0000313" key="7">
    <source>
        <dbReference type="Proteomes" id="UP000199700"/>
    </source>
</evidence>
<dbReference type="Pfam" id="PF13564">
    <property type="entry name" value="DoxX_2"/>
    <property type="match status" value="1"/>
</dbReference>
<dbReference type="STRING" id="629680.SAMN04489751_0220"/>
<dbReference type="Proteomes" id="UP000199700">
    <property type="component" value="Chromosome"/>
</dbReference>
<evidence type="ECO:0000256" key="4">
    <source>
        <dbReference type="ARBA" id="ARBA00023136"/>
    </source>
</evidence>
<evidence type="ECO:0000256" key="3">
    <source>
        <dbReference type="ARBA" id="ARBA00022989"/>
    </source>
</evidence>
<reference evidence="6" key="1">
    <citation type="submission" date="2016-10" db="EMBL/GenBank/DDBJ databases">
        <authorList>
            <person name="Varghese N."/>
            <person name="Submissions S."/>
        </authorList>
    </citation>
    <scope>NUCLEOTIDE SEQUENCE [LARGE SCALE GENOMIC DNA]</scope>
    <source>
        <strain evidence="6">DSM 22082</strain>
    </source>
</reference>
<feature type="transmembrane region" description="Helical" evidence="5">
    <location>
        <begin position="103"/>
        <end position="121"/>
    </location>
</feature>
<sequence>MNIVLWIFAGVLALAFGVGGASQIILTKERYRSLASSQHWVDDFGAGHVKAIGTIKIVGVIGLVVPPLIGVLPFLSPLAACGLMLVMAGAATTRFRRSEWGRMVGDVAFLLAFAFLAWGRFSLAPFGG</sequence>